<evidence type="ECO:0000259" key="9">
    <source>
        <dbReference type="PROSITE" id="PS50929"/>
    </source>
</evidence>
<dbReference type="GO" id="GO:0140359">
    <property type="term" value="F:ABC-type transporter activity"/>
    <property type="evidence" value="ECO:0007669"/>
    <property type="project" value="InterPro"/>
</dbReference>
<evidence type="ECO:0000256" key="1">
    <source>
        <dbReference type="ARBA" id="ARBA00022448"/>
    </source>
</evidence>
<feature type="transmembrane region" description="Helical" evidence="8">
    <location>
        <begin position="154"/>
        <end position="177"/>
    </location>
</feature>
<keyword evidence="6 8" id="KW-0472">Membrane</keyword>
<keyword evidence="1" id="KW-0813">Transport</keyword>
<dbReference type="Gene3D" id="1.20.1560.10">
    <property type="entry name" value="ABC transporter type 1, transmembrane domain"/>
    <property type="match status" value="1"/>
</dbReference>
<name>A0A4Y9XQR3_9APHY</name>
<feature type="transmembrane region" description="Helical" evidence="8">
    <location>
        <begin position="6"/>
        <end position="27"/>
    </location>
</feature>
<dbReference type="PANTHER" id="PTHR24223:SF356">
    <property type="entry name" value="ATP-BINDING CASSETTE TRANSPORTER ABC4"/>
    <property type="match status" value="1"/>
</dbReference>
<organism evidence="10 11">
    <name type="scientific">Rhodofomes roseus</name>
    <dbReference type="NCBI Taxonomy" id="34475"/>
    <lineage>
        <taxon>Eukaryota</taxon>
        <taxon>Fungi</taxon>
        <taxon>Dikarya</taxon>
        <taxon>Basidiomycota</taxon>
        <taxon>Agaricomycotina</taxon>
        <taxon>Agaricomycetes</taxon>
        <taxon>Polyporales</taxon>
        <taxon>Rhodofomes</taxon>
    </lineage>
</organism>
<evidence type="ECO:0000256" key="4">
    <source>
        <dbReference type="ARBA" id="ARBA00022840"/>
    </source>
</evidence>
<dbReference type="EMBL" id="SEKV01001166">
    <property type="protein sequence ID" value="TFY51521.1"/>
    <property type="molecule type" value="Genomic_DNA"/>
</dbReference>
<dbReference type="PROSITE" id="PS50929">
    <property type="entry name" value="ABC_TM1F"/>
    <property type="match status" value="1"/>
</dbReference>
<evidence type="ECO:0000313" key="11">
    <source>
        <dbReference type="Proteomes" id="UP000298390"/>
    </source>
</evidence>
<comment type="caution">
    <text evidence="10">The sequence shown here is derived from an EMBL/GenBank/DDBJ whole genome shotgun (WGS) entry which is preliminary data.</text>
</comment>
<evidence type="ECO:0000256" key="2">
    <source>
        <dbReference type="ARBA" id="ARBA00022692"/>
    </source>
</evidence>
<protein>
    <recommendedName>
        <fullName evidence="9">ABC transmembrane type-1 domain-containing protein</fullName>
    </recommendedName>
</protein>
<dbReference type="GO" id="GO:0016020">
    <property type="term" value="C:membrane"/>
    <property type="evidence" value="ECO:0007669"/>
    <property type="project" value="InterPro"/>
</dbReference>
<keyword evidence="5 8" id="KW-1133">Transmembrane helix</keyword>
<evidence type="ECO:0000256" key="5">
    <source>
        <dbReference type="ARBA" id="ARBA00022989"/>
    </source>
</evidence>
<evidence type="ECO:0000256" key="7">
    <source>
        <dbReference type="SAM" id="MobiDB-lite"/>
    </source>
</evidence>
<feature type="compositionally biased region" description="Polar residues" evidence="7">
    <location>
        <begin position="252"/>
        <end position="266"/>
    </location>
</feature>
<dbReference type="InterPro" id="IPR036640">
    <property type="entry name" value="ABC1_TM_sf"/>
</dbReference>
<feature type="transmembrane region" description="Helical" evidence="8">
    <location>
        <begin position="101"/>
        <end position="119"/>
    </location>
</feature>
<dbReference type="Proteomes" id="UP000298390">
    <property type="component" value="Unassembled WGS sequence"/>
</dbReference>
<dbReference type="Pfam" id="PF00664">
    <property type="entry name" value="ABC_membrane"/>
    <property type="match status" value="1"/>
</dbReference>
<feature type="domain" description="ABC transmembrane type-1" evidence="9">
    <location>
        <begin position="308"/>
        <end position="447"/>
    </location>
</feature>
<proteinExistence type="predicted"/>
<dbReference type="InterPro" id="IPR050173">
    <property type="entry name" value="ABC_transporter_C-like"/>
</dbReference>
<dbReference type="STRING" id="34475.A0A4Y9XQR3"/>
<evidence type="ECO:0000256" key="6">
    <source>
        <dbReference type="ARBA" id="ARBA00023136"/>
    </source>
</evidence>
<dbReference type="PANTHER" id="PTHR24223">
    <property type="entry name" value="ATP-BINDING CASSETTE SUB-FAMILY C"/>
    <property type="match status" value="1"/>
</dbReference>
<dbReference type="SUPFAM" id="SSF90123">
    <property type="entry name" value="ABC transporter transmembrane region"/>
    <property type="match status" value="1"/>
</dbReference>
<evidence type="ECO:0000256" key="8">
    <source>
        <dbReference type="SAM" id="Phobius"/>
    </source>
</evidence>
<sequence length="452" mass="50080">MDLEEGALLWAKLSLLTVSGIFVPILIPRWYIPFDPENPWPVPSPEQTNSIMSFLLYTWLEPTVRLGSRVEHLTIDMLPPLADYDEAQNLMKRSANKKGRHLMWGILCVFRTDWIVMAFVTTADIAMELISPLAIRYILLYIETDGVGAIIRPCFWITMLLIGDIGDYVLGSIYIYISVREPALQPAGDYLPSFAQSRLLTRVEAIITQLVFEHALRMRMKADISDDVGNSEGNITASGTLDTAYDSESSATAAQEIGSDNDSDSSAGKGKQKSTTAQTMPLPGHSENTNKAGVQAKVKRRDDDTEGKNVVGKINNLISSDLASLSLGREFLAILVRFPVKLIFSIWFLYAVLGWSAFVGLASIIVLYPIPGMLATTDARVQTATDTMSVIRMIKLFGWESRVAAKIGDKREEELQFVKKNRVVDLVNNNLTHIIPLLTMAVTYASGKNILS</sequence>
<dbReference type="AlphaFoldDB" id="A0A4Y9XQR3"/>
<feature type="region of interest" description="Disordered" evidence="7">
    <location>
        <begin position="252"/>
        <end position="306"/>
    </location>
</feature>
<accession>A0A4Y9XQR3</accession>
<gene>
    <name evidence="10" type="ORF">EVJ58_g10522</name>
</gene>
<evidence type="ECO:0000256" key="3">
    <source>
        <dbReference type="ARBA" id="ARBA00022741"/>
    </source>
</evidence>
<keyword evidence="2 8" id="KW-0812">Transmembrane</keyword>
<dbReference type="CDD" id="cd18596">
    <property type="entry name" value="ABC_6TM_VMR1_D1_like"/>
    <property type="match status" value="1"/>
</dbReference>
<dbReference type="InterPro" id="IPR011527">
    <property type="entry name" value="ABC1_TM_dom"/>
</dbReference>
<keyword evidence="3" id="KW-0547">Nucleotide-binding</keyword>
<feature type="transmembrane region" description="Helical" evidence="8">
    <location>
        <begin position="347"/>
        <end position="370"/>
    </location>
</feature>
<reference evidence="10 11" key="1">
    <citation type="submission" date="2019-01" db="EMBL/GenBank/DDBJ databases">
        <title>Genome sequencing of the rare red list fungi Fomitopsis rosea.</title>
        <authorList>
            <person name="Buettner E."/>
            <person name="Kellner H."/>
        </authorList>
    </citation>
    <scope>NUCLEOTIDE SEQUENCE [LARGE SCALE GENOMIC DNA]</scope>
    <source>
        <strain evidence="10 11">DSM 105464</strain>
    </source>
</reference>
<evidence type="ECO:0000313" key="10">
    <source>
        <dbReference type="EMBL" id="TFY51521.1"/>
    </source>
</evidence>
<keyword evidence="4" id="KW-0067">ATP-binding</keyword>
<dbReference type="GO" id="GO:0005524">
    <property type="term" value="F:ATP binding"/>
    <property type="evidence" value="ECO:0007669"/>
    <property type="project" value="UniProtKB-KW"/>
</dbReference>